<dbReference type="PROSITE" id="PS51257">
    <property type="entry name" value="PROKAR_LIPOPROTEIN"/>
    <property type="match status" value="1"/>
</dbReference>
<evidence type="ECO:0000256" key="1">
    <source>
        <dbReference type="SAM" id="SignalP"/>
    </source>
</evidence>
<dbReference type="RefSeq" id="WP_094058685.1">
    <property type="nucleotide sequence ID" value="NZ_CP022530.1"/>
</dbReference>
<accession>A0A222FEE4</accession>
<dbReference type="OrthoDB" id="5296580at2"/>
<dbReference type="Gene3D" id="2.30.30.830">
    <property type="match status" value="1"/>
</dbReference>
<dbReference type="AlphaFoldDB" id="A0A222FEE4"/>
<reference evidence="2 3" key="1">
    <citation type="submission" date="2017-07" db="EMBL/GenBank/DDBJ databases">
        <title>Annotated genome sequence of Bacterioplanes sanyensis isolated from Red Sea.</title>
        <authorList>
            <person name="Rehman Z.U."/>
        </authorList>
    </citation>
    <scope>NUCLEOTIDE SEQUENCE [LARGE SCALE GENOMIC DNA]</scope>
    <source>
        <strain evidence="2 3">NV9</strain>
    </source>
</reference>
<gene>
    <name evidence="2" type="ORF">CHH28_01680</name>
</gene>
<name>A0A222FEE4_9GAMM</name>
<feature type="signal peptide" evidence="1">
    <location>
        <begin position="1"/>
        <end position="19"/>
    </location>
</feature>
<dbReference type="Proteomes" id="UP000202440">
    <property type="component" value="Chromosome"/>
</dbReference>
<dbReference type="EMBL" id="CP022530">
    <property type="protein sequence ID" value="ASP37467.1"/>
    <property type="molecule type" value="Genomic_DNA"/>
</dbReference>
<dbReference type="PIRSF" id="PIRSF016481">
    <property type="entry name" value="Pilus_assembly_PilP"/>
    <property type="match status" value="1"/>
</dbReference>
<sequence length="177" mass="19677">MKKFIVLCWFFVLSGCSSSADVSDLQQFVDDTLAKPRGRIEPIPVFKPYESFNYSSAGVRSPFELPVIVDETVQIEKDASNIRPDDNRPKEHLEQFDFNELVMVGTLKGGTGALWVLVRDGDGGVVRIKEGNYLGQNHGRVVSVSDYRISLVEIVPNGMGGWIERPRTMVLEGLSGE</sequence>
<feature type="chain" id="PRO_5012827050" evidence="1">
    <location>
        <begin position="20"/>
        <end position="177"/>
    </location>
</feature>
<dbReference type="Pfam" id="PF04351">
    <property type="entry name" value="PilP"/>
    <property type="match status" value="1"/>
</dbReference>
<organism evidence="2 3">
    <name type="scientific">Bacterioplanes sanyensis</name>
    <dbReference type="NCBI Taxonomy" id="1249553"/>
    <lineage>
        <taxon>Bacteria</taxon>
        <taxon>Pseudomonadati</taxon>
        <taxon>Pseudomonadota</taxon>
        <taxon>Gammaproteobacteria</taxon>
        <taxon>Oceanospirillales</taxon>
        <taxon>Oceanospirillaceae</taxon>
        <taxon>Bacterioplanes</taxon>
    </lineage>
</organism>
<evidence type="ECO:0000313" key="3">
    <source>
        <dbReference type="Proteomes" id="UP000202440"/>
    </source>
</evidence>
<dbReference type="InterPro" id="IPR007446">
    <property type="entry name" value="PilP"/>
</dbReference>
<keyword evidence="3" id="KW-1185">Reference proteome</keyword>
<evidence type="ECO:0000313" key="2">
    <source>
        <dbReference type="EMBL" id="ASP37467.1"/>
    </source>
</evidence>
<dbReference type="KEGG" id="bsan:CHH28_01680"/>
<proteinExistence type="predicted"/>
<keyword evidence="1" id="KW-0732">Signal</keyword>
<protein>
    <submittedName>
        <fullName evidence="2">Pilus assembly protein PilP</fullName>
    </submittedName>
</protein>